<dbReference type="GO" id="GO:0016539">
    <property type="term" value="P:intein-mediated protein splicing"/>
    <property type="evidence" value="ECO:0007669"/>
    <property type="project" value="InterPro"/>
</dbReference>
<name>A0A6M3ITU7_9ZZZZ</name>
<evidence type="ECO:0000313" key="2">
    <source>
        <dbReference type="EMBL" id="QJA59982.1"/>
    </source>
</evidence>
<dbReference type="SUPFAM" id="SSF51294">
    <property type="entry name" value="Hedgehog/intein (Hint) domain"/>
    <property type="match status" value="1"/>
</dbReference>
<dbReference type="NCBIfam" id="TIGR01443">
    <property type="entry name" value="intein_Cterm"/>
    <property type="match status" value="1"/>
</dbReference>
<organism evidence="2">
    <name type="scientific">viral metagenome</name>
    <dbReference type="NCBI Taxonomy" id="1070528"/>
    <lineage>
        <taxon>unclassified sequences</taxon>
        <taxon>metagenomes</taxon>
        <taxon>organismal metagenomes</taxon>
    </lineage>
</organism>
<dbReference type="CDD" id="cd00081">
    <property type="entry name" value="Hint"/>
    <property type="match status" value="1"/>
</dbReference>
<dbReference type="Gene3D" id="2.170.16.10">
    <property type="entry name" value="Hedgehog/Intein (Hint) domain"/>
    <property type="match status" value="1"/>
</dbReference>
<protein>
    <submittedName>
        <fullName evidence="2">Putative terminase</fullName>
    </submittedName>
</protein>
<dbReference type="InterPro" id="IPR030934">
    <property type="entry name" value="Intein_C"/>
</dbReference>
<reference evidence="2" key="1">
    <citation type="submission" date="2020-03" db="EMBL/GenBank/DDBJ databases">
        <title>The deep terrestrial virosphere.</title>
        <authorList>
            <person name="Holmfeldt K."/>
            <person name="Nilsson E."/>
            <person name="Simone D."/>
            <person name="Lopez-Fernandez M."/>
            <person name="Wu X."/>
            <person name="de Brujin I."/>
            <person name="Lundin D."/>
            <person name="Andersson A."/>
            <person name="Bertilsson S."/>
            <person name="Dopson M."/>
        </authorList>
    </citation>
    <scope>NUCLEOTIDE SEQUENCE</scope>
    <source>
        <strain evidence="2">MM415B01211</strain>
    </source>
</reference>
<evidence type="ECO:0000259" key="1">
    <source>
        <dbReference type="SMART" id="SM00306"/>
    </source>
</evidence>
<dbReference type="InterPro" id="IPR006141">
    <property type="entry name" value="Intein_N"/>
</dbReference>
<dbReference type="SMART" id="SM00306">
    <property type="entry name" value="HintN"/>
    <property type="match status" value="1"/>
</dbReference>
<sequence>MIDSIISQKTEQWITELDSRSSNKVFSEIPATLDDFLYSGAYLNLPKLSDKQYEFVENGTFIYNDKEIKELNWKPLRRVGELVAFWGKGCFTGDTKISLMNGQELSFKELVAEYKDKEFEVLSYDIKTGKEVRGKASNPRITKHVNELTYIKLYNGNEFKCTLNHLLLLSDNTYKQACNCVIGDKIQRAYDKGLEIVQIGTLKCNAVPVYDITVEKYNNFALSSGVFVHNSGKDYCSAIIQSRIAYLLLCLNCPQVYYNQSHITGIDMLNMAYNSEQAQDVFFKTLSSLVDSCHWFSDKCHVGPDYIEFNKKVTAYSGNSFEEAFEGKNLFVCVLDEISAFKTKQELEQMNLRRLRAPRYSAESVYDMAKSSIESRFGNGIGKLISLSFPRFKNDYIQQLYAAGKKEIEERGDKSTVFVSFGTTWDINPNKKRADFDDEFRKNPERAESRYGCNPSSVEGGYFRNKTAIALSFPIIPKELVPSTDDRFPILKDWFVAKHNALCSIHIDLGLKHDKAGFCMSHVDSLVDKIVKDEVRGTTVTKLPIVVVDLLTSFIAPINGEIDFSLIRMLIGELINRGFRIGIVSLDSWQSTDFIQMISKLGIETKTRSVDRNTNAYDCLKELAYDGRLKGYSYIRVIETPAGVIKVNEIIDEIYNLVLIGGRKVEHPALGSKDVSDSCAGSIQGAIEIGFSSFSVDDVHVSADRESVSSKDDFSDREFLNKVSDDYFTG</sequence>
<dbReference type="NCBIfam" id="TIGR01445">
    <property type="entry name" value="intein_Nterm"/>
    <property type="match status" value="1"/>
</dbReference>
<feature type="domain" description="Hint" evidence="1">
    <location>
        <begin position="88"/>
        <end position="190"/>
    </location>
</feature>
<proteinExistence type="predicted"/>
<gene>
    <name evidence="2" type="ORF">MM415B01211_0014</name>
</gene>
<accession>A0A6M3ITU7</accession>
<dbReference type="AlphaFoldDB" id="A0A6M3ITU7"/>
<dbReference type="InterPro" id="IPR003587">
    <property type="entry name" value="Hint_dom_N"/>
</dbReference>
<dbReference type="PROSITE" id="PS50817">
    <property type="entry name" value="INTEIN_N_TER"/>
    <property type="match status" value="1"/>
</dbReference>
<dbReference type="EMBL" id="MT141391">
    <property type="protein sequence ID" value="QJA59982.1"/>
    <property type="molecule type" value="Genomic_DNA"/>
</dbReference>
<dbReference type="InterPro" id="IPR036844">
    <property type="entry name" value="Hint_dom_sf"/>
</dbReference>
<dbReference type="PROSITE" id="PS50818">
    <property type="entry name" value="INTEIN_C_TER"/>
    <property type="match status" value="1"/>
</dbReference>